<organism evidence="7 8">
    <name type="scientific">Kockovaella imperatae</name>
    <dbReference type="NCBI Taxonomy" id="4999"/>
    <lineage>
        <taxon>Eukaryota</taxon>
        <taxon>Fungi</taxon>
        <taxon>Dikarya</taxon>
        <taxon>Basidiomycota</taxon>
        <taxon>Agaricomycotina</taxon>
        <taxon>Tremellomycetes</taxon>
        <taxon>Tremellales</taxon>
        <taxon>Cuniculitremaceae</taxon>
        <taxon>Kockovaella</taxon>
    </lineage>
</organism>
<dbReference type="SMART" id="SM00326">
    <property type="entry name" value="SH3"/>
    <property type="match status" value="1"/>
</dbReference>
<keyword evidence="8" id="KW-1185">Reference proteome</keyword>
<feature type="compositionally biased region" description="Gly residues" evidence="4">
    <location>
        <begin position="385"/>
        <end position="400"/>
    </location>
</feature>
<feature type="region of interest" description="Disordered" evidence="4">
    <location>
        <begin position="248"/>
        <end position="267"/>
    </location>
</feature>
<dbReference type="PROSITE" id="PS50195">
    <property type="entry name" value="PX"/>
    <property type="match status" value="1"/>
</dbReference>
<dbReference type="InterPro" id="IPR001683">
    <property type="entry name" value="PX_dom"/>
</dbReference>
<feature type="compositionally biased region" description="Low complexity" evidence="4">
    <location>
        <begin position="411"/>
        <end position="426"/>
    </location>
</feature>
<evidence type="ECO:0000256" key="2">
    <source>
        <dbReference type="ARBA" id="ARBA00022737"/>
    </source>
</evidence>
<dbReference type="GO" id="GO:0035091">
    <property type="term" value="F:phosphatidylinositol binding"/>
    <property type="evidence" value="ECO:0007669"/>
    <property type="project" value="InterPro"/>
</dbReference>
<dbReference type="GO" id="GO:0000747">
    <property type="term" value="P:conjugation with cellular fusion"/>
    <property type="evidence" value="ECO:0007669"/>
    <property type="project" value="TreeGrafter"/>
</dbReference>
<dbReference type="Pfam" id="PF00018">
    <property type="entry name" value="SH3_1"/>
    <property type="match status" value="1"/>
</dbReference>
<evidence type="ECO:0000256" key="3">
    <source>
        <dbReference type="PROSITE-ProRule" id="PRU00192"/>
    </source>
</evidence>
<evidence type="ECO:0000313" key="7">
    <source>
        <dbReference type="EMBL" id="ORX34692.1"/>
    </source>
</evidence>
<dbReference type="RefSeq" id="XP_021868934.1">
    <property type="nucleotide sequence ID" value="XM_022011976.1"/>
</dbReference>
<feature type="domain" description="SH3" evidence="5">
    <location>
        <begin position="17"/>
        <end position="79"/>
    </location>
</feature>
<dbReference type="AlphaFoldDB" id="A0A1Y1U9J9"/>
<feature type="domain" description="PX" evidence="6">
    <location>
        <begin position="181"/>
        <end position="318"/>
    </location>
</feature>
<feature type="compositionally biased region" description="Polar residues" evidence="4">
    <location>
        <begin position="346"/>
        <end position="356"/>
    </location>
</feature>
<reference evidence="7 8" key="1">
    <citation type="submission" date="2017-03" db="EMBL/GenBank/DDBJ databases">
        <title>Widespread Adenine N6-methylation of Active Genes in Fungi.</title>
        <authorList>
            <consortium name="DOE Joint Genome Institute"/>
            <person name="Mondo S.J."/>
            <person name="Dannebaum R.O."/>
            <person name="Kuo R.C."/>
            <person name="Louie K.B."/>
            <person name="Bewick A.J."/>
            <person name="Labutti K."/>
            <person name="Haridas S."/>
            <person name="Kuo A."/>
            <person name="Salamov A."/>
            <person name="Ahrendt S.R."/>
            <person name="Lau R."/>
            <person name="Bowen B.P."/>
            <person name="Lipzen A."/>
            <person name="Sullivan W."/>
            <person name="Andreopoulos W.B."/>
            <person name="Clum A."/>
            <person name="Lindquist E."/>
            <person name="Daum C."/>
            <person name="Northen T.R."/>
            <person name="Ramamoorthy G."/>
            <person name="Schmitz R.J."/>
            <person name="Gryganskyi A."/>
            <person name="Culley D."/>
            <person name="Magnuson J."/>
            <person name="James T.Y."/>
            <person name="O'Malley M.A."/>
            <person name="Stajich J.E."/>
            <person name="Spatafora J.W."/>
            <person name="Visel A."/>
            <person name="Grigoriev I.V."/>
        </authorList>
    </citation>
    <scope>NUCLEOTIDE SEQUENCE [LARGE SCALE GENOMIC DNA]</scope>
    <source>
        <strain evidence="7 8">NRRL Y-17943</strain>
    </source>
</reference>
<dbReference type="Proteomes" id="UP000193218">
    <property type="component" value="Unassembled WGS sequence"/>
</dbReference>
<evidence type="ECO:0000256" key="4">
    <source>
        <dbReference type="SAM" id="MobiDB-lite"/>
    </source>
</evidence>
<accession>A0A1Y1U9J9</accession>
<dbReference type="PANTHER" id="PTHR15706">
    <property type="entry name" value="SH3 MULTIPLE DOMAIN"/>
    <property type="match status" value="1"/>
</dbReference>
<dbReference type="SMART" id="SM00312">
    <property type="entry name" value="PX"/>
    <property type="match status" value="1"/>
</dbReference>
<dbReference type="STRING" id="4999.A0A1Y1U9J9"/>
<dbReference type="Gene3D" id="2.30.30.40">
    <property type="entry name" value="SH3 Domains"/>
    <property type="match status" value="1"/>
</dbReference>
<dbReference type="CDD" id="cd11879">
    <property type="entry name" value="SH3_Bem1p_2"/>
    <property type="match status" value="1"/>
</dbReference>
<feature type="compositionally biased region" description="Gly residues" evidence="4">
    <location>
        <begin position="156"/>
        <end position="167"/>
    </location>
</feature>
<dbReference type="GO" id="GO:0030674">
    <property type="term" value="F:protein-macromolecule adaptor activity"/>
    <property type="evidence" value="ECO:0007669"/>
    <property type="project" value="TreeGrafter"/>
</dbReference>
<dbReference type="Gene3D" id="3.30.1520.10">
    <property type="entry name" value="Phox-like domain"/>
    <property type="match status" value="1"/>
</dbReference>
<evidence type="ECO:0000259" key="6">
    <source>
        <dbReference type="PROSITE" id="PS50195"/>
    </source>
</evidence>
<dbReference type="SUPFAM" id="SSF50044">
    <property type="entry name" value="SH3-domain"/>
    <property type="match status" value="1"/>
</dbReference>
<keyword evidence="1 3" id="KW-0728">SH3 domain</keyword>
<proteinExistence type="predicted"/>
<dbReference type="GO" id="GO:0005938">
    <property type="term" value="C:cell cortex"/>
    <property type="evidence" value="ECO:0007669"/>
    <property type="project" value="UniProtKB-ARBA"/>
</dbReference>
<dbReference type="InterPro" id="IPR051228">
    <property type="entry name" value="NADPH_Oxidase/PX-Domain"/>
</dbReference>
<dbReference type="GO" id="GO:0043332">
    <property type="term" value="C:mating projection tip"/>
    <property type="evidence" value="ECO:0007669"/>
    <property type="project" value="TreeGrafter"/>
</dbReference>
<dbReference type="InterPro" id="IPR001452">
    <property type="entry name" value="SH3_domain"/>
</dbReference>
<sequence length="516" mass="56311">MPMSAPSAPGPRGPPGKQPIYAVVIYDFQAERPDELDAKKGEPIMVIAQSNHEWFVAKPIGRLGGPGLIPVAFVEIRDPATGKPVHVEPDAIPMVEEWKKATAEYKAAAIPLGRFDLEQQQPVQQQPSQQQASTALPPRSSSTIPPSRSQSNLGHSGSGSGGSGGTGRPRPHYRPEQDLMFPPGDLTALSVPSFHNESGNYWFRLHVTFLPDETSAPAYTLSLYRTYEDFYDFQISLLDTFPFEAGRPRNSGEVPPERILPYMPGPVDDEVDDELTEYRREELDMYVKALLDLKSRGGSYIIRNELLRTFFAAKSGDYCEEISRSDVMGDLEERLAETRIDDKRPSNGQAASSQGHGRQPSYDRYASSSSNDHRAPSAASLRSASGGGGGGGGGVGGPAGGISPMTSSSRPASGDPGPSTGTTSSSFGNNSQPAYVKIKIYDRSTDDLIALRVHPHVTHAELFEKVRARLGPDIKVLKCRTTMAMPDGGQYREIGNDRELREWMRTEDQKMVLYAE</sequence>
<dbReference type="GO" id="GO:0051130">
    <property type="term" value="P:positive regulation of cellular component organization"/>
    <property type="evidence" value="ECO:0007669"/>
    <property type="project" value="UniProtKB-ARBA"/>
</dbReference>
<dbReference type="FunCoup" id="A0A1Y1U9J9">
    <property type="interactions" value="70"/>
</dbReference>
<dbReference type="InParanoid" id="A0A1Y1U9J9"/>
<dbReference type="Gene3D" id="3.10.20.90">
    <property type="entry name" value="Phosphatidylinositol 3-kinase Catalytic Subunit, Chain A, domain 1"/>
    <property type="match status" value="1"/>
</dbReference>
<evidence type="ECO:0008006" key="9">
    <source>
        <dbReference type="Google" id="ProtNLM"/>
    </source>
</evidence>
<dbReference type="SUPFAM" id="SSF64268">
    <property type="entry name" value="PX domain"/>
    <property type="match status" value="1"/>
</dbReference>
<evidence type="ECO:0000256" key="1">
    <source>
        <dbReference type="ARBA" id="ARBA00022443"/>
    </source>
</evidence>
<feature type="region of interest" description="Disordered" evidence="4">
    <location>
        <begin position="337"/>
        <end position="431"/>
    </location>
</feature>
<dbReference type="SUPFAM" id="SSF54277">
    <property type="entry name" value="CAD &amp; PB1 domains"/>
    <property type="match status" value="1"/>
</dbReference>
<comment type="caution">
    <text evidence="7">The sequence shown here is derived from an EMBL/GenBank/DDBJ whole genome shotgun (WGS) entry which is preliminary data.</text>
</comment>
<dbReference type="FunFam" id="2.30.30.40:FF:000093">
    <property type="entry name" value="Protein kinase activator Bem1"/>
    <property type="match status" value="1"/>
</dbReference>
<protein>
    <recommendedName>
        <fullName evidence="9">Bud emergence protein 1</fullName>
    </recommendedName>
</protein>
<dbReference type="PANTHER" id="PTHR15706:SF2">
    <property type="entry name" value="SH3 AND PX DOMAIN-CONTAINING PROTEIN 2A"/>
    <property type="match status" value="1"/>
</dbReference>
<dbReference type="PROSITE" id="PS50002">
    <property type="entry name" value="SH3"/>
    <property type="match status" value="1"/>
</dbReference>
<gene>
    <name evidence="7" type="ORF">BD324DRAFT_127122</name>
</gene>
<dbReference type="EMBL" id="NBSH01000013">
    <property type="protein sequence ID" value="ORX34692.1"/>
    <property type="molecule type" value="Genomic_DNA"/>
</dbReference>
<keyword evidence="2" id="KW-0677">Repeat</keyword>
<evidence type="ECO:0000259" key="5">
    <source>
        <dbReference type="PROSITE" id="PS50002"/>
    </source>
</evidence>
<dbReference type="OrthoDB" id="548867at2759"/>
<dbReference type="GeneID" id="33553784"/>
<dbReference type="InterPro" id="IPR035550">
    <property type="entry name" value="Bem1/Scd2_PX"/>
</dbReference>
<dbReference type="InterPro" id="IPR036028">
    <property type="entry name" value="SH3-like_dom_sf"/>
</dbReference>
<name>A0A1Y1U9J9_9TREE</name>
<dbReference type="GO" id="GO:1902494">
    <property type="term" value="C:catalytic complex"/>
    <property type="evidence" value="ECO:0007669"/>
    <property type="project" value="UniProtKB-ARBA"/>
</dbReference>
<dbReference type="InterPro" id="IPR035549">
    <property type="entry name" value="Bem1/Scd2_SH3_2"/>
</dbReference>
<dbReference type="CDD" id="cd06890">
    <property type="entry name" value="PX_Bem1p"/>
    <property type="match status" value="1"/>
</dbReference>
<feature type="compositionally biased region" description="Low complexity" evidence="4">
    <location>
        <begin position="120"/>
        <end position="155"/>
    </location>
</feature>
<feature type="region of interest" description="Disordered" evidence="4">
    <location>
        <begin position="120"/>
        <end position="181"/>
    </location>
</feature>
<dbReference type="Pfam" id="PF00787">
    <property type="entry name" value="PX"/>
    <property type="match status" value="1"/>
</dbReference>
<dbReference type="InterPro" id="IPR036871">
    <property type="entry name" value="PX_dom_sf"/>
</dbReference>
<evidence type="ECO:0000313" key="8">
    <source>
        <dbReference type="Proteomes" id="UP000193218"/>
    </source>
</evidence>